<evidence type="ECO:0000313" key="2">
    <source>
        <dbReference type="EMBL" id="GAA3844922.1"/>
    </source>
</evidence>
<gene>
    <name evidence="2" type="ORF">GCM10022380_73890</name>
</gene>
<dbReference type="Gene3D" id="3.40.50.150">
    <property type="entry name" value="Vaccinia Virus protein VP39"/>
    <property type="match status" value="1"/>
</dbReference>
<reference evidence="3" key="1">
    <citation type="journal article" date="2019" name="Int. J. Syst. Evol. Microbiol.">
        <title>The Global Catalogue of Microorganisms (GCM) 10K type strain sequencing project: providing services to taxonomists for standard genome sequencing and annotation.</title>
        <authorList>
            <consortium name="The Broad Institute Genomics Platform"/>
            <consortium name="The Broad Institute Genome Sequencing Center for Infectious Disease"/>
            <person name="Wu L."/>
            <person name="Ma J."/>
        </authorList>
    </citation>
    <scope>NUCLEOTIDE SEQUENCE [LARGE SCALE GENOMIC DNA]</scope>
    <source>
        <strain evidence="3">JCM 17017</strain>
    </source>
</reference>
<dbReference type="RefSeq" id="WP_237338705.1">
    <property type="nucleotide sequence ID" value="NZ_BAABCM010000014.1"/>
</dbReference>
<evidence type="ECO:0000259" key="1">
    <source>
        <dbReference type="Pfam" id="PF13649"/>
    </source>
</evidence>
<dbReference type="Pfam" id="PF13649">
    <property type="entry name" value="Methyltransf_25"/>
    <property type="match status" value="1"/>
</dbReference>
<protein>
    <recommendedName>
        <fullName evidence="1">Methyltransferase domain-containing protein</fullName>
    </recommendedName>
</protein>
<dbReference type="EMBL" id="BAABCM010000014">
    <property type="protein sequence ID" value="GAA3844922.1"/>
    <property type="molecule type" value="Genomic_DNA"/>
</dbReference>
<dbReference type="Proteomes" id="UP001501624">
    <property type="component" value="Unassembled WGS sequence"/>
</dbReference>
<dbReference type="SUPFAM" id="SSF53335">
    <property type="entry name" value="S-adenosyl-L-methionine-dependent methyltransferases"/>
    <property type="match status" value="1"/>
</dbReference>
<dbReference type="CDD" id="cd02440">
    <property type="entry name" value="AdoMet_MTases"/>
    <property type="match status" value="1"/>
</dbReference>
<comment type="caution">
    <text evidence="2">The sequence shown here is derived from an EMBL/GenBank/DDBJ whole genome shotgun (WGS) entry which is preliminary data.</text>
</comment>
<organism evidence="2 3">
    <name type="scientific">Amycolatopsis tucumanensis</name>
    <dbReference type="NCBI Taxonomy" id="401106"/>
    <lineage>
        <taxon>Bacteria</taxon>
        <taxon>Bacillati</taxon>
        <taxon>Actinomycetota</taxon>
        <taxon>Actinomycetes</taxon>
        <taxon>Pseudonocardiales</taxon>
        <taxon>Pseudonocardiaceae</taxon>
        <taxon>Amycolatopsis</taxon>
    </lineage>
</organism>
<dbReference type="PANTHER" id="PTHR42912">
    <property type="entry name" value="METHYLTRANSFERASE"/>
    <property type="match status" value="1"/>
</dbReference>
<dbReference type="InterPro" id="IPR050508">
    <property type="entry name" value="Methyltransf_Superfamily"/>
</dbReference>
<feature type="domain" description="Methyltransferase" evidence="1">
    <location>
        <begin position="24"/>
        <end position="109"/>
    </location>
</feature>
<sequence length="241" mass="25247">MARRLEPVARQVVDEAAITARDMVLDIATGTGNAALLAATRARTIAVDFEPALVRIGATRSAAVGWLVGDAAALPIADGAANVVLSVFGVMYAPGSAARELARCTKPGGRVVLASWVPGSLLPATGAAMAPFLPPPTGAPPSRWGDPAALADLLTPHRLRLDAADAHDLPLIFPDVETAAGFFVDTAGHAQRERPRLEAEGRWDDLHAAVGDAIEARATHRAGGIELRARYLLARLRRTRA</sequence>
<dbReference type="InterPro" id="IPR041698">
    <property type="entry name" value="Methyltransf_25"/>
</dbReference>
<proteinExistence type="predicted"/>
<keyword evidence="3" id="KW-1185">Reference proteome</keyword>
<name>A0ABP7JHU5_9PSEU</name>
<accession>A0ABP7JHU5</accession>
<evidence type="ECO:0000313" key="3">
    <source>
        <dbReference type="Proteomes" id="UP001501624"/>
    </source>
</evidence>
<dbReference type="InterPro" id="IPR029063">
    <property type="entry name" value="SAM-dependent_MTases_sf"/>
</dbReference>